<dbReference type="Proteomes" id="UP001642464">
    <property type="component" value="Unassembled WGS sequence"/>
</dbReference>
<keyword evidence="1" id="KW-0472">Membrane</keyword>
<name>A0ABP0L3F5_9DINO</name>
<feature type="transmembrane region" description="Helical" evidence="1">
    <location>
        <begin position="320"/>
        <end position="343"/>
    </location>
</feature>
<keyword evidence="2" id="KW-0687">Ribonucleoprotein</keyword>
<keyword evidence="1" id="KW-1133">Transmembrane helix</keyword>
<keyword evidence="1" id="KW-0812">Transmembrane</keyword>
<protein>
    <submittedName>
        <fullName evidence="2">60S ribosomal protein L22 1</fullName>
    </submittedName>
</protein>
<proteinExistence type="predicted"/>
<evidence type="ECO:0000313" key="2">
    <source>
        <dbReference type="EMBL" id="CAK9033139.1"/>
    </source>
</evidence>
<evidence type="ECO:0000313" key="3">
    <source>
        <dbReference type="Proteomes" id="UP001642464"/>
    </source>
</evidence>
<dbReference type="EMBL" id="CAXAMM010014191">
    <property type="protein sequence ID" value="CAK9033139.1"/>
    <property type="molecule type" value="Genomic_DNA"/>
</dbReference>
<feature type="transmembrane region" description="Helical" evidence="1">
    <location>
        <begin position="60"/>
        <end position="88"/>
    </location>
</feature>
<sequence>MCIDQEDKRQKACGMLSMGAFLKYSDSLLVLWDPSYTRRLWCVFELAGFMRSRPAGKPKLLVRPLILGPCSVLLTLTMVVVVTAIGWVPEQGDLAGKLALWGSQVLVLLIGLYAMISVARGYFRAVDQMRSELFNFSLEEVQCYCCQRNHVDPSGNRIQICDRQVLLQCIGIWFGTLEAFEQSVQAEVLPCLLKELSSHFFTYRHCVTATIPLLWSYLDLAAAILHYLDQYPGRTWRSAMDDGILRGASWWLGAVPTICAIAMRLSCALRKRRERAWCDCLVTFGILLCTVASFVVFVQLEQLKYPLGALLQEWLGPVRHLNECVFLLMVLLSAGVAFGCVGIHPRSFREVRLPPPATMEKPVETANEPSIRFERNQLSL</sequence>
<accession>A0ABP0L3F5</accession>
<gene>
    <name evidence="2" type="ORF">SCF082_LOCUS20356</name>
</gene>
<keyword evidence="3" id="KW-1185">Reference proteome</keyword>
<comment type="caution">
    <text evidence="2">The sequence shown here is derived from an EMBL/GenBank/DDBJ whole genome shotgun (WGS) entry which is preliminary data.</text>
</comment>
<keyword evidence="2" id="KW-0689">Ribosomal protein</keyword>
<feature type="transmembrane region" description="Helical" evidence="1">
    <location>
        <begin position="206"/>
        <end position="228"/>
    </location>
</feature>
<evidence type="ECO:0000256" key="1">
    <source>
        <dbReference type="SAM" id="Phobius"/>
    </source>
</evidence>
<feature type="transmembrane region" description="Helical" evidence="1">
    <location>
        <begin position="281"/>
        <end position="300"/>
    </location>
</feature>
<organism evidence="2 3">
    <name type="scientific">Durusdinium trenchii</name>
    <dbReference type="NCBI Taxonomy" id="1381693"/>
    <lineage>
        <taxon>Eukaryota</taxon>
        <taxon>Sar</taxon>
        <taxon>Alveolata</taxon>
        <taxon>Dinophyceae</taxon>
        <taxon>Suessiales</taxon>
        <taxon>Symbiodiniaceae</taxon>
        <taxon>Durusdinium</taxon>
    </lineage>
</organism>
<dbReference type="GO" id="GO:0005840">
    <property type="term" value="C:ribosome"/>
    <property type="evidence" value="ECO:0007669"/>
    <property type="project" value="UniProtKB-KW"/>
</dbReference>
<feature type="transmembrane region" description="Helical" evidence="1">
    <location>
        <begin position="248"/>
        <end position="269"/>
    </location>
</feature>
<reference evidence="2 3" key="1">
    <citation type="submission" date="2024-02" db="EMBL/GenBank/DDBJ databases">
        <authorList>
            <person name="Chen Y."/>
            <person name="Shah S."/>
            <person name="Dougan E. K."/>
            <person name="Thang M."/>
            <person name="Chan C."/>
        </authorList>
    </citation>
    <scope>NUCLEOTIDE SEQUENCE [LARGE SCALE GENOMIC DNA]</scope>
</reference>
<feature type="transmembrane region" description="Helical" evidence="1">
    <location>
        <begin position="100"/>
        <end position="123"/>
    </location>
</feature>